<gene>
    <name evidence="2" type="ORF">CB5_LOCUS11989</name>
</gene>
<dbReference type="GO" id="GO:0016226">
    <property type="term" value="P:iron-sulfur cluster assembly"/>
    <property type="evidence" value="ECO:0007669"/>
    <property type="project" value="TreeGrafter"/>
</dbReference>
<dbReference type="InterPro" id="IPR003808">
    <property type="entry name" value="Fe-S_metab-assoc_dom"/>
</dbReference>
<name>A0A6V7PDV5_ANACO</name>
<reference evidence="2" key="1">
    <citation type="submission" date="2020-07" db="EMBL/GenBank/DDBJ databases">
        <authorList>
            <person name="Lin J."/>
        </authorList>
    </citation>
    <scope>NUCLEOTIDE SEQUENCE</scope>
</reference>
<dbReference type="PANTHER" id="PTHR46230">
    <property type="match status" value="1"/>
</dbReference>
<organism evidence="2">
    <name type="scientific">Ananas comosus var. bracteatus</name>
    <name type="common">red pineapple</name>
    <dbReference type="NCBI Taxonomy" id="296719"/>
    <lineage>
        <taxon>Eukaryota</taxon>
        <taxon>Viridiplantae</taxon>
        <taxon>Streptophyta</taxon>
        <taxon>Embryophyta</taxon>
        <taxon>Tracheophyta</taxon>
        <taxon>Spermatophyta</taxon>
        <taxon>Magnoliopsida</taxon>
        <taxon>Liliopsida</taxon>
        <taxon>Poales</taxon>
        <taxon>Bromeliaceae</taxon>
        <taxon>Bromelioideae</taxon>
        <taxon>Ananas</taxon>
    </lineage>
</organism>
<dbReference type="Gene3D" id="3.90.1010.10">
    <property type="match status" value="1"/>
</dbReference>
<dbReference type="AlphaFoldDB" id="A0A6V7PDV5"/>
<dbReference type="SUPFAM" id="SSF82649">
    <property type="entry name" value="SufE/NifU"/>
    <property type="match status" value="1"/>
</dbReference>
<sequence length="303" mass="33978">MAISTTSLRGPSLLPLSLESHIANSRFFFPRILSLPSSVSHKFSLREAVTSPQSIKPAKAQNKRDTDVVAELALLPRSFAEVLANLQNIPDVRARCHRVMRYSEQLASLDPQYKIPENEIRRGLSTGHRAWVRAYADPDNAKLIRFHADSDAPHIKGLAAILVVGFSGTPVETIARMPIASFELLIGQSLLPAKWSSQFLVLLEHMQRKALELSHDKTDGGRDEYMKDEIDKTHVVHEILDAIGCGVNNHEEEAYLDRVNVDNYEKKKYYEEDALDADGLSWRVKRIPPSSGSMMPEMLPVDT</sequence>
<dbReference type="PANTHER" id="PTHR46230:SF3">
    <property type="entry name" value="SUFE-LIKE PROTEIN 1, CHLOROPLASTIC_MITOCHONDRIAL"/>
    <property type="match status" value="1"/>
</dbReference>
<dbReference type="Pfam" id="PF02657">
    <property type="entry name" value="SufE"/>
    <property type="match status" value="1"/>
</dbReference>
<accession>A0A6V7PDV5</accession>
<protein>
    <recommendedName>
        <fullName evidence="1">Fe-S metabolism associated domain-containing protein</fullName>
    </recommendedName>
</protein>
<dbReference type="EMBL" id="LR862147">
    <property type="protein sequence ID" value="CAD1828778.1"/>
    <property type="molecule type" value="Genomic_DNA"/>
</dbReference>
<evidence type="ECO:0000313" key="2">
    <source>
        <dbReference type="EMBL" id="CAD1828778.1"/>
    </source>
</evidence>
<evidence type="ECO:0000259" key="1">
    <source>
        <dbReference type="Pfam" id="PF02657"/>
    </source>
</evidence>
<proteinExistence type="predicted"/>
<feature type="domain" description="Fe-S metabolism associated" evidence="1">
    <location>
        <begin position="85"/>
        <end position="208"/>
    </location>
</feature>